<dbReference type="AlphaFoldDB" id="A0AAV9FLE3"/>
<keyword evidence="10" id="KW-1185">Reference proteome</keyword>
<keyword evidence="4" id="KW-0804">Transcription</keyword>
<accession>A0AAV9FLE3</accession>
<evidence type="ECO:0000256" key="2">
    <source>
        <dbReference type="ARBA" id="ARBA00023015"/>
    </source>
</evidence>
<feature type="compositionally biased region" description="Low complexity" evidence="7">
    <location>
        <begin position="123"/>
        <end position="136"/>
    </location>
</feature>
<dbReference type="GO" id="GO:0005634">
    <property type="term" value="C:nucleus"/>
    <property type="evidence" value="ECO:0007669"/>
    <property type="project" value="UniProtKB-SubCell"/>
</dbReference>
<sequence>MGEFSPGGSAPNTSFEFFPKVPSAKTDLGLLTTANSGSDRSNNVDNDVDEIKEEKRLKLEHQNMKERLNDLEMRLARIEYKVMSSTSVMGKTDEFAIQEEMDSKKNMGMKKQRQFMDSGQPSYQTTNQSYNNNNSNRSHVDTAAASAEHPFKNNDGIVLHDARGNSVTTVTFSSSNMVAAEGTMRKPRVSVRTRSNAYPISDGCQWRKYGQKKAKGNPCPRSYYRCTMVKGCPVHKQFQRCADDQTVVITTYEGNHNHPLPTTALSMASMTSAAASNLLSGSTPSMTANYEIPNPNFIPPTTTTTLMPCPSSMATISASAPFPTVMLDLTHSPANQSRFSGSQMSSDLVEPPPPRVAGSPVMDPNVFANALAAFTSAVNNCDGNSKVKDNKSSSSNNQ</sequence>
<feature type="compositionally biased region" description="Polar residues" evidence="7">
    <location>
        <begin position="333"/>
        <end position="346"/>
    </location>
</feature>
<keyword evidence="6" id="KW-0175">Coiled coil</keyword>
<dbReference type="InterPro" id="IPR044810">
    <property type="entry name" value="WRKY_plant"/>
</dbReference>
<dbReference type="EMBL" id="JAUJYO010000001">
    <property type="protein sequence ID" value="KAK1326599.1"/>
    <property type="molecule type" value="Genomic_DNA"/>
</dbReference>
<keyword evidence="5" id="KW-0539">Nucleus</keyword>
<dbReference type="PANTHER" id="PTHR31429">
    <property type="entry name" value="WRKY TRANSCRIPTION FACTOR 36-RELATED"/>
    <property type="match status" value="1"/>
</dbReference>
<dbReference type="SMART" id="SM00774">
    <property type="entry name" value="WRKY"/>
    <property type="match status" value="1"/>
</dbReference>
<keyword evidence="3" id="KW-0238">DNA-binding</keyword>
<evidence type="ECO:0000256" key="4">
    <source>
        <dbReference type="ARBA" id="ARBA00023163"/>
    </source>
</evidence>
<evidence type="ECO:0000256" key="7">
    <source>
        <dbReference type="SAM" id="MobiDB-lite"/>
    </source>
</evidence>
<evidence type="ECO:0000256" key="3">
    <source>
        <dbReference type="ARBA" id="ARBA00023125"/>
    </source>
</evidence>
<dbReference type="SUPFAM" id="SSF118290">
    <property type="entry name" value="WRKY DNA-binding domain"/>
    <property type="match status" value="1"/>
</dbReference>
<dbReference type="GO" id="GO:0043565">
    <property type="term" value="F:sequence-specific DNA binding"/>
    <property type="evidence" value="ECO:0007669"/>
    <property type="project" value="InterPro"/>
</dbReference>
<protein>
    <submittedName>
        <fullName evidence="9">WRKY transcription factor 42</fullName>
    </submittedName>
</protein>
<dbReference type="Gene3D" id="2.20.25.80">
    <property type="entry name" value="WRKY domain"/>
    <property type="match status" value="1"/>
</dbReference>
<dbReference type="PROSITE" id="PS50811">
    <property type="entry name" value="WRKY"/>
    <property type="match status" value="1"/>
</dbReference>
<name>A0AAV9FLE3_ACOCL</name>
<evidence type="ECO:0000256" key="6">
    <source>
        <dbReference type="SAM" id="Coils"/>
    </source>
</evidence>
<evidence type="ECO:0000259" key="8">
    <source>
        <dbReference type="PROSITE" id="PS50811"/>
    </source>
</evidence>
<reference evidence="9" key="1">
    <citation type="journal article" date="2023" name="Nat. Commun.">
        <title>Diploid and tetraploid genomes of Acorus and the evolution of monocots.</title>
        <authorList>
            <person name="Ma L."/>
            <person name="Liu K.W."/>
            <person name="Li Z."/>
            <person name="Hsiao Y.Y."/>
            <person name="Qi Y."/>
            <person name="Fu T."/>
            <person name="Tang G.D."/>
            <person name="Zhang D."/>
            <person name="Sun W.H."/>
            <person name="Liu D.K."/>
            <person name="Li Y."/>
            <person name="Chen G.Z."/>
            <person name="Liu X.D."/>
            <person name="Liao X.Y."/>
            <person name="Jiang Y.T."/>
            <person name="Yu X."/>
            <person name="Hao Y."/>
            <person name="Huang J."/>
            <person name="Zhao X.W."/>
            <person name="Ke S."/>
            <person name="Chen Y.Y."/>
            <person name="Wu W.L."/>
            <person name="Hsu J.L."/>
            <person name="Lin Y.F."/>
            <person name="Huang M.D."/>
            <person name="Li C.Y."/>
            <person name="Huang L."/>
            <person name="Wang Z.W."/>
            <person name="Zhao X."/>
            <person name="Zhong W.Y."/>
            <person name="Peng D.H."/>
            <person name="Ahmad S."/>
            <person name="Lan S."/>
            <person name="Zhang J.S."/>
            <person name="Tsai W.C."/>
            <person name="Van de Peer Y."/>
            <person name="Liu Z.J."/>
        </authorList>
    </citation>
    <scope>NUCLEOTIDE SEQUENCE</scope>
    <source>
        <strain evidence="9">CP</strain>
    </source>
</reference>
<evidence type="ECO:0000313" key="9">
    <source>
        <dbReference type="EMBL" id="KAK1326599.1"/>
    </source>
</evidence>
<evidence type="ECO:0000256" key="5">
    <source>
        <dbReference type="ARBA" id="ARBA00023242"/>
    </source>
</evidence>
<dbReference type="Proteomes" id="UP001180020">
    <property type="component" value="Unassembled WGS sequence"/>
</dbReference>
<dbReference type="PANTHER" id="PTHR31429:SF106">
    <property type="entry name" value="WRKY TRANSCRIPTION FACTOR 31-RELATED"/>
    <property type="match status" value="1"/>
</dbReference>
<dbReference type="InterPro" id="IPR036576">
    <property type="entry name" value="WRKY_dom_sf"/>
</dbReference>
<proteinExistence type="predicted"/>
<dbReference type="Pfam" id="PF03106">
    <property type="entry name" value="WRKY"/>
    <property type="match status" value="1"/>
</dbReference>
<feature type="region of interest" description="Disordered" evidence="7">
    <location>
        <begin position="117"/>
        <end position="138"/>
    </location>
</feature>
<feature type="coiled-coil region" evidence="6">
    <location>
        <begin position="51"/>
        <end position="81"/>
    </location>
</feature>
<keyword evidence="2" id="KW-0805">Transcription regulation</keyword>
<organism evidence="9 10">
    <name type="scientific">Acorus calamus</name>
    <name type="common">Sweet flag</name>
    <dbReference type="NCBI Taxonomy" id="4465"/>
    <lineage>
        <taxon>Eukaryota</taxon>
        <taxon>Viridiplantae</taxon>
        <taxon>Streptophyta</taxon>
        <taxon>Embryophyta</taxon>
        <taxon>Tracheophyta</taxon>
        <taxon>Spermatophyta</taxon>
        <taxon>Magnoliopsida</taxon>
        <taxon>Liliopsida</taxon>
        <taxon>Acoraceae</taxon>
        <taxon>Acorus</taxon>
    </lineage>
</organism>
<evidence type="ECO:0000256" key="1">
    <source>
        <dbReference type="ARBA" id="ARBA00004123"/>
    </source>
</evidence>
<gene>
    <name evidence="9" type="primary">WRKY42</name>
    <name evidence="9" type="ORF">QJS10_CPA01g01714</name>
</gene>
<reference evidence="9" key="2">
    <citation type="submission" date="2023-06" db="EMBL/GenBank/DDBJ databases">
        <authorList>
            <person name="Ma L."/>
            <person name="Liu K.-W."/>
            <person name="Li Z."/>
            <person name="Hsiao Y.-Y."/>
            <person name="Qi Y."/>
            <person name="Fu T."/>
            <person name="Tang G."/>
            <person name="Zhang D."/>
            <person name="Sun W.-H."/>
            <person name="Liu D.-K."/>
            <person name="Li Y."/>
            <person name="Chen G.-Z."/>
            <person name="Liu X.-D."/>
            <person name="Liao X.-Y."/>
            <person name="Jiang Y.-T."/>
            <person name="Yu X."/>
            <person name="Hao Y."/>
            <person name="Huang J."/>
            <person name="Zhao X.-W."/>
            <person name="Ke S."/>
            <person name="Chen Y.-Y."/>
            <person name="Wu W.-L."/>
            <person name="Hsu J.-L."/>
            <person name="Lin Y.-F."/>
            <person name="Huang M.-D."/>
            <person name="Li C.-Y."/>
            <person name="Huang L."/>
            <person name="Wang Z.-W."/>
            <person name="Zhao X."/>
            <person name="Zhong W.-Y."/>
            <person name="Peng D.-H."/>
            <person name="Ahmad S."/>
            <person name="Lan S."/>
            <person name="Zhang J.-S."/>
            <person name="Tsai W.-C."/>
            <person name="Van De Peer Y."/>
            <person name="Liu Z.-J."/>
        </authorList>
    </citation>
    <scope>NUCLEOTIDE SEQUENCE</scope>
    <source>
        <strain evidence="9">CP</strain>
        <tissue evidence="9">Leaves</tissue>
    </source>
</reference>
<dbReference type="InterPro" id="IPR003657">
    <property type="entry name" value="WRKY_dom"/>
</dbReference>
<evidence type="ECO:0000313" key="10">
    <source>
        <dbReference type="Proteomes" id="UP001180020"/>
    </source>
</evidence>
<comment type="caution">
    <text evidence="9">The sequence shown here is derived from an EMBL/GenBank/DDBJ whole genome shotgun (WGS) entry which is preliminary data.</text>
</comment>
<comment type="subcellular location">
    <subcellularLocation>
        <location evidence="1">Nucleus</location>
    </subcellularLocation>
</comment>
<feature type="region of interest" description="Disordered" evidence="7">
    <location>
        <begin position="333"/>
        <end position="355"/>
    </location>
</feature>
<dbReference type="GO" id="GO:0003700">
    <property type="term" value="F:DNA-binding transcription factor activity"/>
    <property type="evidence" value="ECO:0007669"/>
    <property type="project" value="InterPro"/>
</dbReference>
<feature type="domain" description="WRKY" evidence="8">
    <location>
        <begin position="195"/>
        <end position="261"/>
    </location>
</feature>